<proteinExistence type="predicted"/>
<dbReference type="AlphaFoldDB" id="A0A382AD66"/>
<reference evidence="1" key="1">
    <citation type="submission" date="2018-05" db="EMBL/GenBank/DDBJ databases">
        <authorList>
            <person name="Lanie J.A."/>
            <person name="Ng W.-L."/>
            <person name="Kazmierczak K.M."/>
            <person name="Andrzejewski T.M."/>
            <person name="Davidsen T.M."/>
            <person name="Wayne K.J."/>
            <person name="Tettelin H."/>
            <person name="Glass J.I."/>
            <person name="Rusch D."/>
            <person name="Podicherti R."/>
            <person name="Tsui H.-C.T."/>
            <person name="Winkler M.E."/>
        </authorList>
    </citation>
    <scope>NUCLEOTIDE SEQUENCE</scope>
</reference>
<dbReference type="EMBL" id="UINC01024908">
    <property type="protein sequence ID" value="SVA99495.1"/>
    <property type="molecule type" value="Genomic_DNA"/>
</dbReference>
<evidence type="ECO:0000313" key="1">
    <source>
        <dbReference type="EMBL" id="SVA99495.1"/>
    </source>
</evidence>
<name>A0A382AD66_9ZZZZ</name>
<sequence length="35" mass="3956">MIEPMQPYQDRAVAINLVPIIGHLSPSTMHRLGLR</sequence>
<protein>
    <submittedName>
        <fullName evidence="1">Uncharacterized protein</fullName>
    </submittedName>
</protein>
<organism evidence="1">
    <name type="scientific">marine metagenome</name>
    <dbReference type="NCBI Taxonomy" id="408172"/>
    <lineage>
        <taxon>unclassified sequences</taxon>
        <taxon>metagenomes</taxon>
        <taxon>ecological metagenomes</taxon>
    </lineage>
</organism>
<gene>
    <name evidence="1" type="ORF">METZ01_LOCUS152349</name>
</gene>
<accession>A0A382AD66</accession>